<accession>A0A448MQB5</accession>
<organism evidence="2 3">
    <name type="scientific">Rodentibacter pneumotropicus</name>
    <dbReference type="NCBI Taxonomy" id="758"/>
    <lineage>
        <taxon>Bacteria</taxon>
        <taxon>Pseudomonadati</taxon>
        <taxon>Pseudomonadota</taxon>
        <taxon>Gammaproteobacteria</taxon>
        <taxon>Pasteurellales</taxon>
        <taxon>Pasteurellaceae</taxon>
        <taxon>Rodentibacter</taxon>
    </lineage>
</organism>
<keyword evidence="1" id="KW-0812">Transmembrane</keyword>
<feature type="transmembrane region" description="Helical" evidence="1">
    <location>
        <begin position="32"/>
        <end position="54"/>
    </location>
</feature>
<name>A0A448MQB5_9PAST</name>
<sequence length="81" mass="9076">MVDFVVQQTTKEAENRRKREVKIDWFTFIERMGALLLAAGIATGGIYGSIYAAMNGYEKLSWIIASTCIGSLAIAFLKRNR</sequence>
<evidence type="ECO:0000313" key="3">
    <source>
        <dbReference type="Proteomes" id="UP000278733"/>
    </source>
</evidence>
<feature type="transmembrane region" description="Helical" evidence="1">
    <location>
        <begin position="60"/>
        <end position="77"/>
    </location>
</feature>
<evidence type="ECO:0000313" key="2">
    <source>
        <dbReference type="EMBL" id="VEH67328.1"/>
    </source>
</evidence>
<dbReference type="STRING" id="758.GCA_000730685_00028"/>
<dbReference type="AlphaFoldDB" id="A0A448MQB5"/>
<gene>
    <name evidence="2" type="ORF">NCTC8284_02514</name>
</gene>
<keyword evidence="1" id="KW-0472">Membrane</keyword>
<dbReference type="KEGG" id="rpne:NCTC8284_02514"/>
<reference evidence="2 3" key="1">
    <citation type="submission" date="2018-12" db="EMBL/GenBank/DDBJ databases">
        <authorList>
            <consortium name="Pathogen Informatics"/>
        </authorList>
    </citation>
    <scope>NUCLEOTIDE SEQUENCE [LARGE SCALE GENOMIC DNA]</scope>
    <source>
        <strain evidence="2 3">NCTC8284</strain>
    </source>
</reference>
<keyword evidence="1" id="KW-1133">Transmembrane helix</keyword>
<dbReference type="Proteomes" id="UP000278733">
    <property type="component" value="Chromosome"/>
</dbReference>
<evidence type="ECO:0000256" key="1">
    <source>
        <dbReference type="SAM" id="Phobius"/>
    </source>
</evidence>
<protein>
    <submittedName>
        <fullName evidence="2">Uncharacterized protein</fullName>
    </submittedName>
</protein>
<dbReference type="EMBL" id="LR134405">
    <property type="protein sequence ID" value="VEH67328.1"/>
    <property type="molecule type" value="Genomic_DNA"/>
</dbReference>
<proteinExistence type="predicted"/>